<keyword evidence="2" id="KW-1133">Transmembrane helix</keyword>
<sequence length="262" mass="30195">MDMIKNLFLGNANTVANPNPSPSTIESQAAASTAQINALLAQSQESLLCGPTCQAEKNISALEQSYINAQNNVKTAPEQLATAKKNYFLAAKGQLEYDKMVLDEATTDADTLVKSMQEKFDKIVIDIEQQIDVNDSLETNYSRMNDLYDEYSEENKKMEQLLKKVKDDIVTNDRKTYYEQQYIDSLELRYYWYRFIYIFLGFIVIGIVLFKYSGSWIKKLLIIVCFIFYPIFIVPIVIYLIKCVKYIVGFFPKNVYHKAKTM</sequence>
<keyword evidence="2" id="KW-0472">Membrane</keyword>
<organism evidence="3">
    <name type="scientific">viral metagenome</name>
    <dbReference type="NCBI Taxonomy" id="1070528"/>
    <lineage>
        <taxon>unclassified sequences</taxon>
        <taxon>metagenomes</taxon>
        <taxon>organismal metagenomes</taxon>
    </lineage>
</organism>
<proteinExistence type="predicted"/>
<feature type="transmembrane region" description="Helical" evidence="2">
    <location>
        <begin position="220"/>
        <end position="241"/>
    </location>
</feature>
<feature type="coiled-coil region" evidence="1">
    <location>
        <begin position="134"/>
        <end position="168"/>
    </location>
</feature>
<keyword evidence="2" id="KW-0812">Transmembrane</keyword>
<dbReference type="AlphaFoldDB" id="A0A6C0LD52"/>
<dbReference type="EMBL" id="MN740471">
    <property type="protein sequence ID" value="QHU28270.1"/>
    <property type="molecule type" value="Genomic_DNA"/>
</dbReference>
<accession>A0A6C0LD52</accession>
<evidence type="ECO:0000313" key="3">
    <source>
        <dbReference type="EMBL" id="QHU28270.1"/>
    </source>
</evidence>
<name>A0A6C0LD52_9ZZZZ</name>
<evidence type="ECO:0000256" key="2">
    <source>
        <dbReference type="SAM" id="Phobius"/>
    </source>
</evidence>
<reference evidence="3" key="1">
    <citation type="journal article" date="2020" name="Nature">
        <title>Giant virus diversity and host interactions through global metagenomics.</title>
        <authorList>
            <person name="Schulz F."/>
            <person name="Roux S."/>
            <person name="Paez-Espino D."/>
            <person name="Jungbluth S."/>
            <person name="Walsh D.A."/>
            <person name="Denef V.J."/>
            <person name="McMahon K.D."/>
            <person name="Konstantinidis K.T."/>
            <person name="Eloe-Fadrosh E.A."/>
            <person name="Kyrpides N.C."/>
            <person name="Woyke T."/>
        </authorList>
    </citation>
    <scope>NUCLEOTIDE SEQUENCE</scope>
    <source>
        <strain evidence="3">GVMAG-M-3300027770-73</strain>
    </source>
</reference>
<protein>
    <submittedName>
        <fullName evidence="3">Uncharacterized protein</fullName>
    </submittedName>
</protein>
<feature type="transmembrane region" description="Helical" evidence="2">
    <location>
        <begin position="195"/>
        <end position="214"/>
    </location>
</feature>
<keyword evidence="1" id="KW-0175">Coiled coil</keyword>
<evidence type="ECO:0000256" key="1">
    <source>
        <dbReference type="SAM" id="Coils"/>
    </source>
</evidence>